<proteinExistence type="predicted"/>
<accession>A0A5B7HQA0</accession>
<keyword evidence="2" id="KW-1185">Reference proteome</keyword>
<organism evidence="1 2">
    <name type="scientific">Portunus trituberculatus</name>
    <name type="common">Swimming crab</name>
    <name type="synonym">Neptunus trituberculatus</name>
    <dbReference type="NCBI Taxonomy" id="210409"/>
    <lineage>
        <taxon>Eukaryota</taxon>
        <taxon>Metazoa</taxon>
        <taxon>Ecdysozoa</taxon>
        <taxon>Arthropoda</taxon>
        <taxon>Crustacea</taxon>
        <taxon>Multicrustacea</taxon>
        <taxon>Malacostraca</taxon>
        <taxon>Eumalacostraca</taxon>
        <taxon>Eucarida</taxon>
        <taxon>Decapoda</taxon>
        <taxon>Pleocyemata</taxon>
        <taxon>Brachyura</taxon>
        <taxon>Eubrachyura</taxon>
        <taxon>Portunoidea</taxon>
        <taxon>Portunidae</taxon>
        <taxon>Portuninae</taxon>
        <taxon>Portunus</taxon>
    </lineage>
</organism>
<dbReference type="EMBL" id="VSRR010036869">
    <property type="protein sequence ID" value="MPC73472.1"/>
    <property type="molecule type" value="Genomic_DNA"/>
</dbReference>
<dbReference type="Proteomes" id="UP000324222">
    <property type="component" value="Unassembled WGS sequence"/>
</dbReference>
<gene>
    <name evidence="1" type="ORF">E2C01_067802</name>
</gene>
<dbReference type="AlphaFoldDB" id="A0A5B7HQA0"/>
<evidence type="ECO:0000313" key="2">
    <source>
        <dbReference type="Proteomes" id="UP000324222"/>
    </source>
</evidence>
<evidence type="ECO:0000313" key="1">
    <source>
        <dbReference type="EMBL" id="MPC73472.1"/>
    </source>
</evidence>
<name>A0A5B7HQA0_PORTR</name>
<reference evidence="1 2" key="1">
    <citation type="submission" date="2019-05" db="EMBL/GenBank/DDBJ databases">
        <title>Another draft genome of Portunus trituberculatus and its Hox gene families provides insights of decapod evolution.</title>
        <authorList>
            <person name="Jeong J.-H."/>
            <person name="Song I."/>
            <person name="Kim S."/>
            <person name="Choi T."/>
            <person name="Kim D."/>
            <person name="Ryu S."/>
            <person name="Kim W."/>
        </authorList>
    </citation>
    <scope>NUCLEOTIDE SEQUENCE [LARGE SCALE GENOMIC DNA]</scope>
    <source>
        <tissue evidence="1">Muscle</tissue>
    </source>
</reference>
<protein>
    <submittedName>
        <fullName evidence="1">Uncharacterized protein</fullName>
    </submittedName>
</protein>
<comment type="caution">
    <text evidence="1">The sequence shown here is derived from an EMBL/GenBank/DDBJ whole genome shotgun (WGS) entry which is preliminary data.</text>
</comment>
<sequence>MSPFRACYFRTFEKFSAFRTSAPRLVVRRYGGVEVLTMVRKCSALEGGGVVDKVVRVGSGIRPSIGS</sequence>